<reference evidence="1 2" key="1">
    <citation type="journal article" date="1995" name="DNA Res.">
        <title>Sequence analysis of the genome of the unicellular cyanobacterium Synechocystis sp. strain PCC6803. I. Sequence features in the 1 Mb region from map positions 64% to 92% of the genome.</title>
        <authorList>
            <person name="Kaneko T."/>
            <person name="Tanaka A."/>
            <person name="Sato S."/>
            <person name="Kotani H."/>
            <person name="Sazuka T."/>
            <person name="Miyajima N."/>
            <person name="Sugiura M."/>
            <person name="Tabata S."/>
        </authorList>
    </citation>
    <scope>NUCLEOTIDE SEQUENCE [LARGE SCALE GENOMIC DNA]</scope>
    <source>
        <strain evidence="2">ATCC 27184 / PCC 6803 / Kazusa</strain>
    </source>
</reference>
<gene>
    <name evidence="1" type="ordered locus">sll0181</name>
</gene>
<dbReference type="STRING" id="1148.gene:10499926"/>
<dbReference type="AlphaFoldDB" id="Q55775"/>
<dbReference type="EnsemblBacteria" id="BAA10425">
    <property type="protein sequence ID" value="BAA10425"/>
    <property type="gene ID" value="BAA10425"/>
</dbReference>
<dbReference type="PIR" id="S76579">
    <property type="entry name" value="S76579"/>
</dbReference>
<evidence type="ECO:0000313" key="1">
    <source>
        <dbReference type="EMBL" id="BAA10425.1"/>
    </source>
</evidence>
<proteinExistence type="predicted"/>
<dbReference type="EMBL" id="BA000022">
    <property type="protein sequence ID" value="BAA10425.1"/>
    <property type="molecule type" value="Genomic_DNA"/>
</dbReference>
<dbReference type="KEGG" id="syn:sll0181"/>
<reference evidence="1 2" key="2">
    <citation type="journal article" date="1996" name="DNA Res.">
        <title>Sequence analysis of the genome of the unicellular cyanobacterium Synechocystis sp. strain PCC6803. II. Sequence determination of the entire genome and assignment of potential protein-coding regions.</title>
        <authorList>
            <person name="Kaneko T."/>
            <person name="Sato S."/>
            <person name="Kotani H."/>
            <person name="Tanaka A."/>
            <person name="Asamizu E."/>
            <person name="Nakamura Y."/>
            <person name="Miyajima N."/>
            <person name="Hirosawa M."/>
            <person name="Sugiura M."/>
            <person name="Sasamoto S."/>
            <person name="Kimura T."/>
            <person name="Hosouchi T."/>
            <person name="Matsuno A."/>
            <person name="Muraki A."/>
            <person name="Nakazaki N."/>
            <person name="Naruo K."/>
            <person name="Okumura S."/>
            <person name="Shimpo S."/>
            <person name="Takeuchi C."/>
            <person name="Wada T."/>
            <person name="Watanabe A."/>
            <person name="Yamada M."/>
            <person name="Yasuda M."/>
            <person name="Tabata S."/>
        </authorList>
    </citation>
    <scope>NUCLEOTIDE SEQUENCE [LARGE SCALE GENOMIC DNA]</scope>
    <source>
        <strain evidence="2">ATCC 27184 / PCC 6803 / Kazusa</strain>
    </source>
</reference>
<dbReference type="Proteomes" id="UP000001425">
    <property type="component" value="Chromosome"/>
</dbReference>
<name>Q55775_SYNY3</name>
<protein>
    <submittedName>
        <fullName evidence="1">Sll0181 protein</fullName>
    </submittedName>
</protein>
<organism evidence="1 2">
    <name type="scientific">Synechocystis sp. (strain ATCC 27184 / PCC 6803 / Kazusa)</name>
    <dbReference type="NCBI Taxonomy" id="1111708"/>
    <lineage>
        <taxon>Bacteria</taxon>
        <taxon>Bacillati</taxon>
        <taxon>Cyanobacteriota</taxon>
        <taxon>Cyanophyceae</taxon>
        <taxon>Synechococcales</taxon>
        <taxon>Merismopediaceae</taxon>
        <taxon>Synechocystis</taxon>
    </lineage>
</organism>
<dbReference type="Gene3D" id="3.40.91.30">
    <property type="match status" value="1"/>
</dbReference>
<accession>Q55775</accession>
<keyword evidence="2" id="KW-1185">Reference proteome</keyword>
<dbReference type="PaxDb" id="1148-1001689"/>
<evidence type="ECO:0000313" key="2">
    <source>
        <dbReference type="Proteomes" id="UP000001425"/>
    </source>
</evidence>
<sequence>MNINKGKVTYFNGFYFRGRTEAAWASIFRMIGAFFEYEPKTFKLPNRELYVPDFYFPKLDFWVEVKCEPPNDRSINQIFELSRITKLPCFILYGIPCFQMFSDAKVLTNFGITYFTPPDEKICIYSGKLSHGLKSMFEAISLINDMNILNFENLVIQATNLIKEENSGPRKIDEMTIQYLVNSQKWFRINDENERLDALQKCLLESD</sequence>
<dbReference type="InParanoid" id="Q55775"/>